<gene>
    <name evidence="1" type="ORF">PGIGA_G00217230</name>
</gene>
<proteinExistence type="predicted"/>
<dbReference type="Proteomes" id="UP000829447">
    <property type="component" value="Linkage Group LG5"/>
</dbReference>
<sequence>MCVCGLQVVDYSCPCTEVHFVLIIMESGERLPSSTHSQPSISSSAPPPASSPNITSDSGRLFQLASDPGFRTSFPMLSHPAFRLYAPLSGCSDFRGLGILGLQGGLASHPQLGTFPDWWRASDAQLHGAAAFFPPLLGLPPLFTPPSLSQSHTPKKSTLSSAKGLNGAVSGNGKAKSASSGASSTSSSPSPAYTTSEQTSTLKSGLNPQNKTNKTILNHCKTEQSAANPPNWSRKQKIKTDQAQGKTSHKTKEKLCVTVPEISSNSDSQSGSSSDSSSDTLSSLGSVDLENEDDDEDLSVCSIDSDSQRGQRVSRKVKDSSQMDQPTGCFSSRPDMCSVDLTQSQAAPLLFHSSETREEHSKHTSVIQATGVAGSTNAFSLLPQPNRDALCKPLCLTLSSKPSSLSSSPKPLSVSSSPKHRSVSESPKPLSLALCPKPTSLSSSPNTSNITSSPKPSSLMKARSSPDKSLLHISDFNQHKQAKEHQEADKFLKISVSSSSPSPQSSPKLKSPNPQHTNLFLTSTLLKNSPHLNGVVQSTVQDAPLALITKPRSDSSKTPDKPLLAATSPCFNTPINLSTGARQSSSGPPASDRASTQRESHRANAGSLLQGKMFREMESDIPSSKDSDDSGEYEDDEEEDLSDSLSGSGSNLDTDSDNDEEDIEDDEMDTDTESHTESMPLKLTKSPTSLTDPSTGTINSSSSLNLQINKPAKTLQTVNRSWALTYHSTPSSSCVATPPAKRRRVTDEQALRRPLEHGWKRETRIRNICGRVQGEVAYYAPCGKKLKQYPDVMKYLARNGISEITRDHFSFSAKIRVGNFYEAREGPEGLQWCLLKADEIVPCILAMEAHRGRPKSLELQRHDDPFHSHQRKRRPPSVGETEVANAALIKLQRKLEAQEIARQAAQIKMMRKLEKRALAQAAKEAKRQKALLAAEEKRKQKEQLKILKQQEKVRRLEQIRVEKELRAQQILEAKRRKKEEAINAKTLEAEKRMKEKELRRQQAFILKQQELERHRLEMVWERERRKQHMMLIKVMEARKRAEERERLKQEKRDEKRLNKERKLELRRLELEMVKELNKPNEDLCLSDQKVLPELSRLPGLLLPDSCFGDCLMVMQFLRCFGKVLHLDRSTKLPTLHMLQAGLLNLSPSAAQLQDLVIGLLSAAVCDPGFPPGSVAKTALGEHVSSVEINRENMSEILQIYMAAHCSQTELSPLVESLKTKGFQAHTPPQKASMMAFLVNELASSRSVVAEIDKSIDHMTNLRKEKCVNESSLRKLRSIYAKRTGKRDSSVGGEESQALGTPTTGHKRKRKVGGIEEDDDEDDDSNDLGEEDEDEEEDGGKKRKKTETCEEEDDEDPTASVEELEKQIEKLTKQQLLIRRKLFESSHSLHSMMLGQDRYKRRYWALPQCGGVFVESTVSREDPQGLQQESESLQSAQWISVKEEPTEVPAKKPYDSPQAKHENSCLDVQQENGSLNLFLQKPSSFSKLSKLLAVAKKSCSDPQGVISTVSHLPTNASPMIPNSSSANLNQETKSEVSTLQLSPAHVGSRQHHLHSDQLYSTLAEKHAHWFSLLPRSPCDEFSLTTSSTNPSSCSAKASSPATSNSITQSTSAFSSSNSQNITSYVSPSATAPVSNFLIEGLQMKHMMGLSFPLWQPEVISPNMTFKGMSMSPRLGDPLLTPIVATSKSESPVPSGEKSPALEVAKSQDLPSPLPIPKEMLTGWWKVSSSEELSQIVSACHPRGIRERVLQKQIQKYMEYLTQVCARNKDATMIDVRELEQSQVCEETVQRWCVEEHAMDMDIAVLQQVEELERRVTSASLQVKGWMPTEPQSEREDLLYYEHKAVGKNESTDIVRRANNPLDIAVAHLFELERNIERRYLKSPLSTTIQITLDNRGMVSIPAPATTASAECDGGGEDLAPGLKLWRKALQEVRSGAQLSLCLQQLQRCIAWERSIMKVYCQLCQKGDNEELLLLCDGCDKGCHTYCHNPQITTIPEGDWFCPACIAKASDSPQKSKKQASRNSGGGEKLSGAKRSKKACVTGEGSENDTACTSASSTPKKGGKETRKRKMEDNLCTNTTKQESATQVTNSKTTRDNSKDLELCRLLLAELQAHQDAWPFMTPVNPKSVPGYRKVIKKPMDFSTIREKLSNSQYLNLETFIIDVNLVFENCEKFNEDDSDIGRAGHSMRRFFQRRWTELLKQIN</sequence>
<evidence type="ECO:0000313" key="2">
    <source>
        <dbReference type="Proteomes" id="UP000829447"/>
    </source>
</evidence>
<dbReference type="EMBL" id="CM040458">
    <property type="protein sequence ID" value="MCI4378559.1"/>
    <property type="molecule type" value="Genomic_DNA"/>
</dbReference>
<comment type="caution">
    <text evidence="1">The sequence shown here is derived from an EMBL/GenBank/DDBJ whole genome shotgun (WGS) entry which is preliminary data.</text>
</comment>
<keyword evidence="2" id="KW-1185">Reference proteome</keyword>
<evidence type="ECO:0000313" key="1">
    <source>
        <dbReference type="EMBL" id="MCI4378559.1"/>
    </source>
</evidence>
<organism evidence="1 2">
    <name type="scientific">Pangasianodon gigas</name>
    <name type="common">Mekong giant catfish</name>
    <name type="synonym">Pangasius gigas</name>
    <dbReference type="NCBI Taxonomy" id="30993"/>
    <lineage>
        <taxon>Eukaryota</taxon>
        <taxon>Metazoa</taxon>
        <taxon>Chordata</taxon>
        <taxon>Craniata</taxon>
        <taxon>Vertebrata</taxon>
        <taxon>Euteleostomi</taxon>
        <taxon>Actinopterygii</taxon>
        <taxon>Neopterygii</taxon>
        <taxon>Teleostei</taxon>
        <taxon>Ostariophysi</taxon>
        <taxon>Siluriformes</taxon>
        <taxon>Pangasiidae</taxon>
        <taxon>Pangasianodon</taxon>
    </lineage>
</organism>
<name>A0ACC5WIE0_PANGG</name>
<accession>A0ACC5WIE0</accession>
<protein>
    <submittedName>
        <fullName evidence="1">Uncharacterized protein</fullName>
    </submittedName>
</protein>
<reference evidence="1 2" key="1">
    <citation type="journal article" date="2022" name="bioRxiv">
        <title>An ancient truncated duplication of the anti-Mullerian hormone receptor type 2 gene is a potential conserved master sex determinant in the Pangasiidae catfish family.</title>
        <authorList>
            <person name="Wen M."/>
            <person name="Pan Q."/>
            <person name="Jouanno E."/>
            <person name="Montfort J."/>
            <person name="Zahm M."/>
            <person name="Cabau C."/>
            <person name="Klopp C."/>
            <person name="Iampietro C."/>
            <person name="Roques C."/>
            <person name="Bouchez O."/>
            <person name="Castinel A."/>
            <person name="Donnadieu C."/>
            <person name="Parrinello H."/>
            <person name="Poncet C."/>
            <person name="Belmonte E."/>
            <person name="Gautier V."/>
            <person name="Avarre J.-C."/>
            <person name="Dugue R."/>
            <person name="Gustiano R."/>
            <person name="Ha T.T.T."/>
            <person name="Campet M."/>
            <person name="Sriphairoj K."/>
            <person name="Ribolli J."/>
            <person name="de Almeida F.L."/>
            <person name="Desvignes T."/>
            <person name="Postlethwait J.H."/>
            <person name="Bucao C.F."/>
            <person name="Robinson-Rechavi M."/>
            <person name="Bobe J."/>
            <person name="Herpin A."/>
            <person name="Guiguen Y."/>
        </authorList>
    </citation>
    <scope>NUCLEOTIDE SEQUENCE [LARGE SCALE GENOMIC DNA]</scope>
    <source>
        <strain evidence="1">YG-Dec2019</strain>
    </source>
</reference>